<dbReference type="PANTHER" id="PTHR31689">
    <property type="entry name" value="DIAMINOPIMELATE EPIMERASE, CHLOROPLASTIC"/>
    <property type="match status" value="1"/>
</dbReference>
<keyword evidence="4" id="KW-1185">Reference proteome</keyword>
<evidence type="ECO:0008006" key="5">
    <source>
        <dbReference type="Google" id="ProtNLM"/>
    </source>
</evidence>
<evidence type="ECO:0000313" key="4">
    <source>
        <dbReference type="Proteomes" id="UP001589788"/>
    </source>
</evidence>
<proteinExistence type="inferred from homology"/>
<reference evidence="3 4" key="1">
    <citation type="submission" date="2024-09" db="EMBL/GenBank/DDBJ databases">
        <authorList>
            <person name="Sun Q."/>
            <person name="Mori K."/>
        </authorList>
    </citation>
    <scope>NUCLEOTIDE SEQUENCE [LARGE SCALE GENOMIC DNA]</scope>
    <source>
        <strain evidence="3 4">JCM 15389</strain>
    </source>
</reference>
<dbReference type="PANTHER" id="PTHR31689:SF0">
    <property type="entry name" value="DIAMINOPIMELATE EPIMERASE"/>
    <property type="match status" value="1"/>
</dbReference>
<evidence type="ECO:0000256" key="1">
    <source>
        <dbReference type="ARBA" id="ARBA00010219"/>
    </source>
</evidence>
<comment type="similarity">
    <text evidence="1">Belongs to the diaminopimelate epimerase family.</text>
</comment>
<dbReference type="Proteomes" id="UP001589788">
    <property type="component" value="Unassembled WGS sequence"/>
</dbReference>
<dbReference type="InterPro" id="IPR001653">
    <property type="entry name" value="DAP_epimerase_DapF"/>
</dbReference>
<accession>A0ABV6C625</accession>
<dbReference type="Pfam" id="PF01678">
    <property type="entry name" value="DAP_epimerase"/>
    <property type="match status" value="1"/>
</dbReference>
<feature type="non-terminal residue" evidence="3">
    <location>
        <position position="194"/>
    </location>
</feature>
<evidence type="ECO:0000256" key="2">
    <source>
        <dbReference type="ARBA" id="ARBA00023235"/>
    </source>
</evidence>
<keyword evidence="2" id="KW-0413">Isomerase</keyword>
<evidence type="ECO:0000313" key="3">
    <source>
        <dbReference type="EMBL" id="MFC0083133.1"/>
    </source>
</evidence>
<organism evidence="3 4">
    <name type="scientific">Aciditerrimonas ferrireducens</name>
    <dbReference type="NCBI Taxonomy" id="667306"/>
    <lineage>
        <taxon>Bacteria</taxon>
        <taxon>Bacillati</taxon>
        <taxon>Actinomycetota</taxon>
        <taxon>Acidimicrobiia</taxon>
        <taxon>Acidimicrobiales</taxon>
        <taxon>Acidimicrobiaceae</taxon>
        <taxon>Aciditerrimonas</taxon>
    </lineage>
</organism>
<name>A0ABV6C625_9ACTN</name>
<dbReference type="Gene3D" id="3.10.310.10">
    <property type="entry name" value="Diaminopimelate Epimerase, Chain A, domain 1"/>
    <property type="match status" value="1"/>
</dbReference>
<gene>
    <name evidence="3" type="ORF">ACFFRE_13440</name>
</gene>
<comment type="caution">
    <text evidence="3">The sequence shown here is derived from an EMBL/GenBank/DDBJ whole genome shotgun (WGS) entry which is preliminary data.</text>
</comment>
<dbReference type="EMBL" id="JBHLYQ010000277">
    <property type="protein sequence ID" value="MFC0083133.1"/>
    <property type="molecule type" value="Genomic_DNA"/>
</dbReference>
<sequence>MSPGEAMLALGKYEGAGNDFLVLLDPPAEGPLRADEVVALCHRRRGVGADGLLELRPGSAGSDLGMVLWNADGSQAEMSGNGVRCLVHAALDAGRVGPGAVRVATAAGPRTVEVRGTDAPGTAEAEVAMGPVELGPGWVRAGDRWEELPPVAGAPAGAPRLEDGAVAALQAMLTEAVPGPRLWVRLAGAGNPHV</sequence>
<protein>
    <recommendedName>
        <fullName evidence="5">Diaminopimelate epimerase</fullName>
    </recommendedName>
</protein>
<dbReference type="SUPFAM" id="SSF54506">
    <property type="entry name" value="Diaminopimelate epimerase-like"/>
    <property type="match status" value="1"/>
</dbReference>